<dbReference type="InterPro" id="IPR003812">
    <property type="entry name" value="Fido"/>
</dbReference>
<dbReference type="PROSITE" id="PS51459">
    <property type="entry name" value="FIDO"/>
    <property type="match status" value="1"/>
</dbReference>
<keyword evidence="2" id="KW-0067">ATP-binding</keyword>
<dbReference type="GO" id="GO:0005524">
    <property type="term" value="F:ATP binding"/>
    <property type="evidence" value="ECO:0007669"/>
    <property type="project" value="UniProtKB-KW"/>
</dbReference>
<proteinExistence type="predicted"/>
<feature type="domain" description="Fido" evidence="3">
    <location>
        <begin position="67"/>
        <end position="204"/>
    </location>
</feature>
<dbReference type="EMBL" id="RQVS01000008">
    <property type="protein sequence ID" value="RRJ86507.1"/>
    <property type="molecule type" value="Genomic_DNA"/>
</dbReference>
<evidence type="ECO:0000256" key="2">
    <source>
        <dbReference type="PIRSR" id="PIRSR640198-2"/>
    </source>
</evidence>
<accession>A0A3P3VVY3</accession>
<feature type="binding site" evidence="2">
    <location>
        <begin position="146"/>
        <end position="153"/>
    </location>
    <ligand>
        <name>ATP</name>
        <dbReference type="ChEBI" id="CHEBI:30616"/>
    </ligand>
</feature>
<dbReference type="PANTHER" id="PTHR13504:SF38">
    <property type="entry name" value="FIDO DOMAIN-CONTAINING PROTEIN"/>
    <property type="match status" value="1"/>
</dbReference>
<protein>
    <submittedName>
        <fullName evidence="4">Cell filamentation protein Fic</fullName>
    </submittedName>
</protein>
<dbReference type="OrthoDB" id="9813719at2"/>
<reference evidence="4 5" key="1">
    <citation type="submission" date="2018-11" db="EMBL/GenBank/DDBJ databases">
        <title>YIM 102482-1 draft genome.</title>
        <authorList>
            <person name="Li G."/>
            <person name="Jiang Y."/>
        </authorList>
    </citation>
    <scope>NUCLEOTIDE SEQUENCE [LARGE SCALE GENOMIC DNA]</scope>
    <source>
        <strain evidence="4 5">YIM 102482-1</strain>
    </source>
</reference>
<dbReference type="SUPFAM" id="SSF140931">
    <property type="entry name" value="Fic-like"/>
    <property type="match status" value="1"/>
</dbReference>
<dbReference type="AlphaFoldDB" id="A0A3P3VVY3"/>
<evidence type="ECO:0000313" key="4">
    <source>
        <dbReference type="EMBL" id="RRJ86507.1"/>
    </source>
</evidence>
<comment type="caution">
    <text evidence="4">The sequence shown here is derived from an EMBL/GenBank/DDBJ whole genome shotgun (WGS) entry which is preliminary data.</text>
</comment>
<dbReference type="InterPro" id="IPR040198">
    <property type="entry name" value="Fido_containing"/>
</dbReference>
<dbReference type="Gene3D" id="1.10.3290.10">
    <property type="entry name" value="Fido-like domain"/>
    <property type="match status" value="1"/>
</dbReference>
<dbReference type="InterPro" id="IPR036597">
    <property type="entry name" value="Fido-like_dom_sf"/>
</dbReference>
<dbReference type="Proteomes" id="UP000274391">
    <property type="component" value="Unassembled WGS sequence"/>
</dbReference>
<evidence type="ECO:0000256" key="1">
    <source>
        <dbReference type="PIRSR" id="PIRSR640198-1"/>
    </source>
</evidence>
<dbReference type="PANTHER" id="PTHR13504">
    <property type="entry name" value="FIDO DOMAIN-CONTAINING PROTEIN DDB_G0283145"/>
    <property type="match status" value="1"/>
</dbReference>
<dbReference type="Pfam" id="PF02661">
    <property type="entry name" value="Fic"/>
    <property type="match status" value="1"/>
</dbReference>
<name>A0A3P3VVY3_9MICO</name>
<gene>
    <name evidence="4" type="ORF">EG850_07585</name>
</gene>
<keyword evidence="5" id="KW-1185">Reference proteome</keyword>
<evidence type="ECO:0000259" key="3">
    <source>
        <dbReference type="PROSITE" id="PS51459"/>
    </source>
</evidence>
<evidence type="ECO:0000313" key="5">
    <source>
        <dbReference type="Proteomes" id="UP000274391"/>
    </source>
</evidence>
<keyword evidence="2" id="KW-0547">Nucleotide-binding</keyword>
<sequence>MTATPDYGETPVDPDELDSLTTFARSELGAEPTKAEVYDFEQAILIEVRQAHIEQIIDGALRLDELLTDHFLRDLHGRLYGDIWTWAGRFRIRELNLGVAPEQIAVDLRSSLENLRWRWKNTTDWTAQDLGIAVHAETVRIHPFVDGNGRSTRLLADLVFFAAQPDDAPIEEYDWAIDKTEYIKMLREFEVTRDPKALAAFIPVRFFG</sequence>
<dbReference type="RefSeq" id="WP_124972164.1">
    <property type="nucleotide sequence ID" value="NZ_RQVS01000008.1"/>
</dbReference>
<organism evidence="4 5">
    <name type="scientific">Gulosibacter macacae</name>
    <dbReference type="NCBI Taxonomy" id="2488791"/>
    <lineage>
        <taxon>Bacteria</taxon>
        <taxon>Bacillati</taxon>
        <taxon>Actinomycetota</taxon>
        <taxon>Actinomycetes</taxon>
        <taxon>Micrococcales</taxon>
        <taxon>Microbacteriaceae</taxon>
        <taxon>Gulosibacter</taxon>
    </lineage>
</organism>
<feature type="active site" evidence="1">
    <location>
        <position position="142"/>
    </location>
</feature>